<dbReference type="Gene3D" id="1.25.40.10">
    <property type="entry name" value="Tetratricopeptide repeat domain"/>
    <property type="match status" value="3"/>
</dbReference>
<dbReference type="InterPro" id="IPR011990">
    <property type="entry name" value="TPR-like_helical_dom_sf"/>
</dbReference>
<evidence type="ECO:0000256" key="1">
    <source>
        <dbReference type="ARBA" id="ARBA00022737"/>
    </source>
</evidence>
<dbReference type="EMBL" id="CAUJNA010003381">
    <property type="protein sequence ID" value="CAJ1400696.1"/>
    <property type="molecule type" value="Genomic_DNA"/>
</dbReference>
<gene>
    <name evidence="2" type="ORF">EVOR1521_LOCUS23993</name>
</gene>
<dbReference type="GO" id="GO:0009507">
    <property type="term" value="C:chloroplast"/>
    <property type="evidence" value="ECO:0007669"/>
    <property type="project" value="TreeGrafter"/>
</dbReference>
<dbReference type="Proteomes" id="UP001178507">
    <property type="component" value="Unassembled WGS sequence"/>
</dbReference>
<dbReference type="GO" id="GO:0031930">
    <property type="term" value="P:mitochondria-nucleus signaling pathway"/>
    <property type="evidence" value="ECO:0007669"/>
    <property type="project" value="TreeGrafter"/>
</dbReference>
<organism evidence="2 3">
    <name type="scientific">Effrenium voratum</name>
    <dbReference type="NCBI Taxonomy" id="2562239"/>
    <lineage>
        <taxon>Eukaryota</taxon>
        <taxon>Sar</taxon>
        <taxon>Alveolata</taxon>
        <taxon>Dinophyceae</taxon>
        <taxon>Suessiales</taxon>
        <taxon>Symbiodiniaceae</taxon>
        <taxon>Effrenium</taxon>
    </lineage>
</organism>
<sequence length="333" mass="36192">MALGILQKAFAASVQVTDTLANCAAASCADLLRWREVLALLFDMATMFIQSTVVSFNTAINVCSKLCLWRCASARLQAASEMLQPNTVTFNSSLGAMAWHRAAAVLCEMRRSQLAPDSLSCNSCISACERSGHWQPSLQLTGLDLQGFNAAISCSGSRWWNALQLFASMAERMQPSLVSQNAVLSACDKGGEWLRALSLLQAWHKQRTEQDAFTYNSSISACDWIQALRCFTIMASSWMSPDLVSYNALSHATGSAKMWTQSLSLFHDVRPDSASYGSALMACSSSWLLAVSILVTMRQEALRPAAGLVSTAVSACEQSWEPVRPQVLSQAMS</sequence>
<name>A0AA36J911_9DINO</name>
<evidence type="ECO:0008006" key="4">
    <source>
        <dbReference type="Google" id="ProtNLM"/>
    </source>
</evidence>
<evidence type="ECO:0000313" key="3">
    <source>
        <dbReference type="Proteomes" id="UP001178507"/>
    </source>
</evidence>
<reference evidence="2" key="1">
    <citation type="submission" date="2023-08" db="EMBL/GenBank/DDBJ databases">
        <authorList>
            <person name="Chen Y."/>
            <person name="Shah S."/>
            <person name="Dougan E. K."/>
            <person name="Thang M."/>
            <person name="Chan C."/>
        </authorList>
    </citation>
    <scope>NUCLEOTIDE SEQUENCE</scope>
</reference>
<dbReference type="PANTHER" id="PTHR47936:SF1">
    <property type="entry name" value="PENTATRICOPEPTIDE REPEAT-CONTAINING PROTEIN GUN1, CHLOROPLASTIC"/>
    <property type="match status" value="1"/>
</dbReference>
<dbReference type="AlphaFoldDB" id="A0AA36J911"/>
<keyword evidence="3" id="KW-1185">Reference proteome</keyword>
<evidence type="ECO:0000313" key="2">
    <source>
        <dbReference type="EMBL" id="CAJ1400696.1"/>
    </source>
</evidence>
<keyword evidence="1" id="KW-0677">Repeat</keyword>
<protein>
    <recommendedName>
        <fullName evidence="4">Pentatricopeptide repeat-containing protein, chloroplastic</fullName>
    </recommendedName>
</protein>
<dbReference type="PANTHER" id="PTHR47936">
    <property type="entry name" value="PPR_LONG DOMAIN-CONTAINING PROTEIN"/>
    <property type="match status" value="1"/>
</dbReference>
<comment type="caution">
    <text evidence="2">The sequence shown here is derived from an EMBL/GenBank/DDBJ whole genome shotgun (WGS) entry which is preliminary data.</text>
</comment>
<accession>A0AA36J911</accession>
<proteinExistence type="predicted"/>